<organism evidence="2">
    <name type="scientific">uncultured Sphingopyxis sp</name>
    <dbReference type="NCBI Taxonomy" id="310581"/>
    <lineage>
        <taxon>Bacteria</taxon>
        <taxon>Pseudomonadati</taxon>
        <taxon>Pseudomonadota</taxon>
        <taxon>Alphaproteobacteria</taxon>
        <taxon>Sphingomonadales</taxon>
        <taxon>Sphingomonadaceae</taxon>
        <taxon>Sphingopyxis</taxon>
        <taxon>environmental samples</taxon>
    </lineage>
</organism>
<dbReference type="EMBL" id="LT598653">
    <property type="protein sequence ID" value="SBV35046.1"/>
    <property type="molecule type" value="Genomic_DNA"/>
</dbReference>
<accession>A0A1Y5Q2C6</accession>
<evidence type="ECO:0000256" key="1">
    <source>
        <dbReference type="SAM" id="MobiDB-lite"/>
    </source>
</evidence>
<sequence length="72" mass="7758">MGYDHPLTALSVVKDWADGGAHSRRHGEGPLSGAGDEVSGRPRSGAMLTDRFHFGGIWHHPLGAKNRGRRSI</sequence>
<protein>
    <submittedName>
        <fullName evidence="2">Uncharacterized protein</fullName>
    </submittedName>
</protein>
<dbReference type="KEGG" id="sphu:SPPYR_3931"/>
<dbReference type="AlphaFoldDB" id="A0A1Y5Q2C6"/>
<name>A0A1Y5Q2C6_9SPHN</name>
<gene>
    <name evidence="2" type="ORF">SPPYR_3931</name>
</gene>
<proteinExistence type="predicted"/>
<reference evidence="2" key="1">
    <citation type="submission" date="2016-03" db="EMBL/GenBank/DDBJ databases">
        <authorList>
            <person name="Ploux O."/>
        </authorList>
    </citation>
    <scope>NUCLEOTIDE SEQUENCE</scope>
    <source>
        <strain evidence="2">UC10</strain>
    </source>
</reference>
<evidence type="ECO:0000313" key="2">
    <source>
        <dbReference type="EMBL" id="SBV35046.1"/>
    </source>
</evidence>
<feature type="region of interest" description="Disordered" evidence="1">
    <location>
        <begin position="19"/>
        <end position="45"/>
    </location>
</feature>